<dbReference type="InterPro" id="IPR013783">
    <property type="entry name" value="Ig-like_fold"/>
</dbReference>
<dbReference type="PANTHER" id="PTHR46323">
    <property type="entry name" value="BETA-GALACTOSIDASE"/>
    <property type="match status" value="1"/>
</dbReference>
<dbReference type="InterPro" id="IPR006104">
    <property type="entry name" value="Glyco_hydro_2_N"/>
</dbReference>
<dbReference type="Proteomes" id="UP000660024">
    <property type="component" value="Unassembled WGS sequence"/>
</dbReference>
<dbReference type="PRINTS" id="PR00132">
    <property type="entry name" value="GLHYDRLASE2"/>
</dbReference>
<dbReference type="InterPro" id="IPR006103">
    <property type="entry name" value="Glyco_hydro_2_cat"/>
</dbReference>
<dbReference type="InterPro" id="IPR036156">
    <property type="entry name" value="Beta-gal/glucu_dom_sf"/>
</dbReference>
<feature type="non-terminal residue" evidence="10">
    <location>
        <position position="417"/>
    </location>
</feature>
<dbReference type="InterPro" id="IPR050347">
    <property type="entry name" value="Bact_Beta-galactosidase"/>
</dbReference>
<feature type="non-terminal residue" evidence="10">
    <location>
        <position position="1"/>
    </location>
</feature>
<evidence type="ECO:0000256" key="6">
    <source>
        <dbReference type="RuleBase" id="RU361154"/>
    </source>
</evidence>
<feature type="domain" description="Glycosyl hydrolases family 2 sugar binding" evidence="9">
    <location>
        <begin position="30"/>
        <end position="197"/>
    </location>
</feature>
<evidence type="ECO:0000256" key="3">
    <source>
        <dbReference type="ARBA" id="ARBA00012756"/>
    </source>
</evidence>
<evidence type="ECO:0000256" key="2">
    <source>
        <dbReference type="ARBA" id="ARBA00007401"/>
    </source>
</evidence>
<dbReference type="Gene3D" id="3.20.20.80">
    <property type="entry name" value="Glycosidases"/>
    <property type="match status" value="1"/>
</dbReference>
<evidence type="ECO:0000256" key="1">
    <source>
        <dbReference type="ARBA" id="ARBA00001412"/>
    </source>
</evidence>
<dbReference type="Gene3D" id="2.60.40.10">
    <property type="entry name" value="Immunoglobulins"/>
    <property type="match status" value="1"/>
</dbReference>
<protein>
    <recommendedName>
        <fullName evidence="3">beta-galactosidase</fullName>
        <ecNumber evidence="3">3.2.1.23</ecNumber>
    </recommendedName>
</protein>
<keyword evidence="11" id="KW-1185">Reference proteome</keyword>
<dbReference type="PROSITE" id="PS00719">
    <property type="entry name" value="GLYCOSYL_HYDROL_F2_1"/>
    <property type="match status" value="1"/>
</dbReference>
<feature type="domain" description="Glycoside hydrolase family 2 immunoglobulin-like beta-sandwich" evidence="7">
    <location>
        <begin position="200"/>
        <end position="308"/>
    </location>
</feature>
<dbReference type="InterPro" id="IPR006102">
    <property type="entry name" value="Ig-like_GH2"/>
</dbReference>
<evidence type="ECO:0000259" key="9">
    <source>
        <dbReference type="Pfam" id="PF02837"/>
    </source>
</evidence>
<reference evidence="10 11" key="1">
    <citation type="submission" date="2020-12" db="EMBL/GenBank/DDBJ databases">
        <title>Bacterial novel species Pedobacter sp. SD-b isolated from soil.</title>
        <authorList>
            <person name="Jung H.-Y."/>
        </authorList>
    </citation>
    <scope>NUCLEOTIDE SEQUENCE [LARGE SCALE GENOMIC DNA]</scope>
    <source>
        <strain evidence="10 11">SD-b</strain>
    </source>
</reference>
<dbReference type="InterPro" id="IPR008979">
    <property type="entry name" value="Galactose-bd-like_sf"/>
</dbReference>
<dbReference type="Pfam" id="PF00703">
    <property type="entry name" value="Glyco_hydro_2"/>
    <property type="match status" value="1"/>
</dbReference>
<dbReference type="EMBL" id="JAEHFY010000053">
    <property type="protein sequence ID" value="MBK0384555.1"/>
    <property type="molecule type" value="Genomic_DNA"/>
</dbReference>
<evidence type="ECO:0000256" key="5">
    <source>
        <dbReference type="ARBA" id="ARBA00023295"/>
    </source>
</evidence>
<dbReference type="InterPro" id="IPR006101">
    <property type="entry name" value="Glyco_hydro_2"/>
</dbReference>
<dbReference type="SUPFAM" id="SSF49303">
    <property type="entry name" value="beta-Galactosidase/glucuronidase domain"/>
    <property type="match status" value="1"/>
</dbReference>
<comment type="caution">
    <text evidence="10">The sequence shown here is derived from an EMBL/GenBank/DDBJ whole genome shotgun (WGS) entry which is preliminary data.</text>
</comment>
<evidence type="ECO:0000259" key="8">
    <source>
        <dbReference type="Pfam" id="PF02836"/>
    </source>
</evidence>
<keyword evidence="4 6" id="KW-0378">Hydrolase</keyword>
<dbReference type="Gene3D" id="2.60.120.260">
    <property type="entry name" value="Galactose-binding domain-like"/>
    <property type="match status" value="1"/>
</dbReference>
<evidence type="ECO:0000259" key="7">
    <source>
        <dbReference type="Pfam" id="PF00703"/>
    </source>
</evidence>
<dbReference type="SUPFAM" id="SSF51445">
    <property type="entry name" value="(Trans)glycosidases"/>
    <property type="match status" value="1"/>
</dbReference>
<dbReference type="EC" id="3.2.1.23" evidence="3"/>
<gene>
    <name evidence="10" type="ORF">I5M32_16465</name>
</gene>
<dbReference type="Pfam" id="PF02837">
    <property type="entry name" value="Glyco_hydro_2_N"/>
    <property type="match status" value="1"/>
</dbReference>
<dbReference type="Pfam" id="PF02836">
    <property type="entry name" value="Glyco_hydro_2_C"/>
    <property type="match status" value="1"/>
</dbReference>
<dbReference type="InterPro" id="IPR017853">
    <property type="entry name" value="GH"/>
</dbReference>
<name>A0ABS1BNT7_9SPHI</name>
<keyword evidence="5 6" id="KW-0326">Glycosidase</keyword>
<evidence type="ECO:0000313" key="10">
    <source>
        <dbReference type="EMBL" id="MBK0384555.1"/>
    </source>
</evidence>
<proteinExistence type="inferred from homology"/>
<organism evidence="10 11">
    <name type="scientific">Pedobacter segetis</name>
    <dbReference type="NCBI Taxonomy" id="2793069"/>
    <lineage>
        <taxon>Bacteria</taxon>
        <taxon>Pseudomonadati</taxon>
        <taxon>Bacteroidota</taxon>
        <taxon>Sphingobacteriia</taxon>
        <taxon>Sphingobacteriales</taxon>
        <taxon>Sphingobacteriaceae</taxon>
        <taxon>Pedobacter</taxon>
    </lineage>
</organism>
<comment type="similarity">
    <text evidence="2 6">Belongs to the glycosyl hydrolase 2 family.</text>
</comment>
<accession>A0ABS1BNT7</accession>
<dbReference type="InterPro" id="IPR023230">
    <property type="entry name" value="Glyco_hydro_2_CS"/>
</dbReference>
<comment type="catalytic activity">
    <reaction evidence="1">
        <text>Hydrolysis of terminal non-reducing beta-D-galactose residues in beta-D-galactosides.</text>
        <dbReference type="EC" id="3.2.1.23"/>
    </reaction>
</comment>
<evidence type="ECO:0000256" key="4">
    <source>
        <dbReference type="ARBA" id="ARBA00022801"/>
    </source>
</evidence>
<feature type="domain" description="Glycoside hydrolase family 2 catalytic" evidence="8">
    <location>
        <begin position="310"/>
        <end position="402"/>
    </location>
</feature>
<sequence>NMEPAHATFNLYDAEQKVSADDVSQSPYYKSLNGTWKFVYVDKVADRNKDFYKTDLDDSQWKNIIVPSNWEIQGFGIPIYTNIIYPFPKNPPFVGPNDPVGTYRRTFTVPKDWDGKEVFLRFGSITGCATITVNGKEVGLSKASKLPAEFNITPYLKTGENLLAVQVIRWHDGSYLEDQDFWRISGIERDVAIYATPKLSIWDFNANADLDDSYKNGQLDLSVNLRKFKGAVLKNATLNVMLKDANGKTVFSKKQGINDDQLADWIKINQTIKKINPWNGEHPYLYDLVLSFTNDGETTYTGTKLGFRKIEIKDSQLMVNGVPLIVHGTDRHEHDMNTGHVISRESMIKDITLMKEFNINAVRNSHYPNNPLWYKLCDEYGIYLVGEANIEIHGMGASLQAKFDESVHPAYLPLWAP</sequence>
<dbReference type="PANTHER" id="PTHR46323:SF2">
    <property type="entry name" value="BETA-GALACTOSIDASE"/>
    <property type="match status" value="1"/>
</dbReference>
<dbReference type="SUPFAM" id="SSF49785">
    <property type="entry name" value="Galactose-binding domain-like"/>
    <property type="match status" value="1"/>
</dbReference>
<evidence type="ECO:0000313" key="11">
    <source>
        <dbReference type="Proteomes" id="UP000660024"/>
    </source>
</evidence>
<dbReference type="RefSeq" id="WP_317193148.1">
    <property type="nucleotide sequence ID" value="NZ_JAEHFY010000053.1"/>
</dbReference>